<organism evidence="1">
    <name type="scientific">Anguilla anguilla</name>
    <name type="common">European freshwater eel</name>
    <name type="synonym">Muraena anguilla</name>
    <dbReference type="NCBI Taxonomy" id="7936"/>
    <lineage>
        <taxon>Eukaryota</taxon>
        <taxon>Metazoa</taxon>
        <taxon>Chordata</taxon>
        <taxon>Craniata</taxon>
        <taxon>Vertebrata</taxon>
        <taxon>Euteleostomi</taxon>
        <taxon>Actinopterygii</taxon>
        <taxon>Neopterygii</taxon>
        <taxon>Teleostei</taxon>
        <taxon>Anguilliformes</taxon>
        <taxon>Anguillidae</taxon>
        <taxon>Anguilla</taxon>
    </lineage>
</organism>
<protein>
    <submittedName>
        <fullName evidence="1">Uncharacterized protein</fullName>
    </submittedName>
</protein>
<dbReference type="EMBL" id="GBXM01098542">
    <property type="protein sequence ID" value="JAH10035.1"/>
    <property type="molecule type" value="Transcribed_RNA"/>
</dbReference>
<reference evidence="1" key="1">
    <citation type="submission" date="2014-11" db="EMBL/GenBank/DDBJ databases">
        <authorList>
            <person name="Amaro Gonzalez C."/>
        </authorList>
    </citation>
    <scope>NUCLEOTIDE SEQUENCE</scope>
</reference>
<reference evidence="1" key="2">
    <citation type="journal article" date="2015" name="Fish Shellfish Immunol.">
        <title>Early steps in the European eel (Anguilla anguilla)-Vibrio vulnificus interaction in the gills: Role of the RtxA13 toxin.</title>
        <authorList>
            <person name="Callol A."/>
            <person name="Pajuelo D."/>
            <person name="Ebbesson L."/>
            <person name="Teles M."/>
            <person name="MacKenzie S."/>
            <person name="Amaro C."/>
        </authorList>
    </citation>
    <scope>NUCLEOTIDE SEQUENCE</scope>
</reference>
<sequence length="45" mass="5238">MSQEYGEVMCRMKQWTTPACYIPQCKRHILIYPGHPEQGSTHTTV</sequence>
<evidence type="ECO:0000313" key="1">
    <source>
        <dbReference type="EMBL" id="JAH10035.1"/>
    </source>
</evidence>
<name>A0A0E9Q126_ANGAN</name>
<dbReference type="AlphaFoldDB" id="A0A0E9Q126"/>
<accession>A0A0E9Q126</accession>
<proteinExistence type="predicted"/>